<dbReference type="SMART" id="SM00387">
    <property type="entry name" value="HATPase_c"/>
    <property type="match status" value="1"/>
</dbReference>
<comment type="caution">
    <text evidence="18">The sequence shown here is derived from an EMBL/GenBank/DDBJ whole genome shotgun (WGS) entry which is preliminary data.</text>
</comment>
<dbReference type="InterPro" id="IPR036890">
    <property type="entry name" value="HATPase_C_sf"/>
</dbReference>
<dbReference type="PROSITE" id="PS50112">
    <property type="entry name" value="PAS"/>
    <property type="match status" value="1"/>
</dbReference>
<organism evidence="18">
    <name type="scientific">Desulfobacca acetoxidans</name>
    <dbReference type="NCBI Taxonomy" id="60893"/>
    <lineage>
        <taxon>Bacteria</taxon>
        <taxon>Pseudomonadati</taxon>
        <taxon>Thermodesulfobacteriota</taxon>
        <taxon>Desulfobaccia</taxon>
        <taxon>Desulfobaccales</taxon>
        <taxon>Desulfobaccaceae</taxon>
        <taxon>Desulfobacca</taxon>
    </lineage>
</organism>
<feature type="transmembrane region" description="Helical" evidence="15">
    <location>
        <begin position="329"/>
        <end position="348"/>
    </location>
</feature>
<dbReference type="SUPFAM" id="SSF55874">
    <property type="entry name" value="ATPase domain of HSP90 chaperone/DNA topoisomerase II/histidine kinase"/>
    <property type="match status" value="1"/>
</dbReference>
<dbReference type="NCBIfam" id="TIGR00229">
    <property type="entry name" value="sensory_box"/>
    <property type="match status" value="1"/>
</dbReference>
<dbReference type="InterPro" id="IPR033479">
    <property type="entry name" value="dCache_1"/>
</dbReference>
<feature type="domain" description="Histidine kinase" evidence="16">
    <location>
        <begin position="514"/>
        <end position="732"/>
    </location>
</feature>
<feature type="transmembrane region" description="Helical" evidence="15">
    <location>
        <begin position="9"/>
        <end position="30"/>
    </location>
</feature>
<evidence type="ECO:0000256" key="3">
    <source>
        <dbReference type="ARBA" id="ARBA00012438"/>
    </source>
</evidence>
<evidence type="ECO:0000256" key="1">
    <source>
        <dbReference type="ARBA" id="ARBA00000085"/>
    </source>
</evidence>
<dbReference type="AlphaFoldDB" id="A0A7C3Z102"/>
<feature type="domain" description="PAS" evidence="17">
    <location>
        <begin position="378"/>
        <end position="448"/>
    </location>
</feature>
<dbReference type="SMART" id="SM00091">
    <property type="entry name" value="PAS"/>
    <property type="match status" value="1"/>
</dbReference>
<dbReference type="CDD" id="cd00082">
    <property type="entry name" value="HisKA"/>
    <property type="match status" value="1"/>
</dbReference>
<evidence type="ECO:0000256" key="8">
    <source>
        <dbReference type="ARBA" id="ARBA00022741"/>
    </source>
</evidence>
<sequence length="753" mass="84061">MVNISSRKVYIVVIILTVLLLIGAFIFGLVSANKMRDIIGEQFNQQQLTIARGVASDIQEKFVFLKRELHTLNLSPSLQYLELSWPNRMRITLDNVKNSGVAGIGFLDAEGRHLYWVDDRGQDQVFQVDFSQSEVLAWARDPAHRNQVLIQRAGHFLHSTSRQVPFLVMATPTYQVSVDASHPQATGIFSGFLYFLIDPKQLTMEYAKDIRSGKTGYAWVIDSHGYFLYHPEESFIGKSAFEVREKRAPKISFAEINKIQREKMLAGEEGVSWYWSGWHRGIVKKMKKFIAFAPIILKADNQKLTWSVAVVAPQTEVEGAVHDVYLRQFLLQGVILFIILLTGAAVIFHESRWSKALEQEVQRKTAALEKSRDELAKSEKLYKSLVESAEDVILTVDPKGEILSINRNGARALGYTPQGIVGKNIREVLPGKSKDELNRLIEEVFASGTGQRVTQEISVGGKDFCFNLNLTPIREGDQVLSTLIIAHDITGQKKMEEQLYHTEQLASLGQLAAGVAHEINNPLAIILGFSEMLLERLDPDSKEYEMVRTIERQGYNCKKIVENLMTFARAREKDVYDTDINRGIETVMEVVKNTLLTKKVKFHLDLAEGLPRVRGDAAQLQQVFLNLINNAVLAMPHGGDLTITTRLAPSRDRVQILVADTGVGIKKEHLPKIYDPFFTARKVGEGTGLGLSVSYAIITKFGGTIDCKSIAQDESEDGTSGTTFTITLPISKTAEAATTTTEVGHGREDTHSG</sequence>
<evidence type="ECO:0000256" key="4">
    <source>
        <dbReference type="ARBA" id="ARBA00022475"/>
    </source>
</evidence>
<evidence type="ECO:0000259" key="16">
    <source>
        <dbReference type="PROSITE" id="PS50109"/>
    </source>
</evidence>
<feature type="coiled-coil region" evidence="14">
    <location>
        <begin position="354"/>
        <end position="388"/>
    </location>
</feature>
<dbReference type="SUPFAM" id="SSF47384">
    <property type="entry name" value="Homodimeric domain of signal transducing histidine kinase"/>
    <property type="match status" value="1"/>
</dbReference>
<keyword evidence="9 18" id="KW-0418">Kinase</keyword>
<proteinExistence type="predicted"/>
<dbReference type="Gene3D" id="3.30.450.20">
    <property type="entry name" value="PAS domain"/>
    <property type="match status" value="2"/>
</dbReference>
<evidence type="ECO:0000256" key="2">
    <source>
        <dbReference type="ARBA" id="ARBA00004651"/>
    </source>
</evidence>
<dbReference type="InterPro" id="IPR035965">
    <property type="entry name" value="PAS-like_dom_sf"/>
</dbReference>
<evidence type="ECO:0000256" key="14">
    <source>
        <dbReference type="SAM" id="Coils"/>
    </source>
</evidence>
<name>A0A7C3Z102_9BACT</name>
<evidence type="ECO:0000256" key="11">
    <source>
        <dbReference type="ARBA" id="ARBA00022989"/>
    </source>
</evidence>
<dbReference type="InterPro" id="IPR013656">
    <property type="entry name" value="PAS_4"/>
</dbReference>
<dbReference type="Pfam" id="PF00512">
    <property type="entry name" value="HisKA"/>
    <property type="match status" value="1"/>
</dbReference>
<dbReference type="Pfam" id="PF02743">
    <property type="entry name" value="dCache_1"/>
    <property type="match status" value="1"/>
</dbReference>
<dbReference type="CDD" id="cd12912">
    <property type="entry name" value="PDC2_MCP_like"/>
    <property type="match status" value="1"/>
</dbReference>
<dbReference type="Gene3D" id="3.30.565.10">
    <property type="entry name" value="Histidine kinase-like ATPase, C-terminal domain"/>
    <property type="match status" value="1"/>
</dbReference>
<keyword evidence="11 15" id="KW-1133">Transmembrane helix</keyword>
<evidence type="ECO:0000256" key="9">
    <source>
        <dbReference type="ARBA" id="ARBA00022777"/>
    </source>
</evidence>
<evidence type="ECO:0000256" key="6">
    <source>
        <dbReference type="ARBA" id="ARBA00022679"/>
    </source>
</evidence>
<dbReference type="InterPro" id="IPR003594">
    <property type="entry name" value="HATPase_dom"/>
</dbReference>
<keyword evidence="10" id="KW-0067">ATP-binding</keyword>
<keyword evidence="4" id="KW-1003">Cell membrane</keyword>
<comment type="subcellular location">
    <subcellularLocation>
        <location evidence="2">Cell membrane</location>
        <topology evidence="2">Multi-pass membrane protein</topology>
    </subcellularLocation>
</comment>
<dbReference type="GO" id="GO:0005886">
    <property type="term" value="C:plasma membrane"/>
    <property type="evidence" value="ECO:0007669"/>
    <property type="project" value="UniProtKB-SubCell"/>
</dbReference>
<gene>
    <name evidence="18" type="ORF">ENW96_00360</name>
</gene>
<dbReference type="InterPro" id="IPR000014">
    <property type="entry name" value="PAS"/>
</dbReference>
<keyword evidence="12" id="KW-0902">Two-component regulatory system</keyword>
<protein>
    <recommendedName>
        <fullName evidence="3">histidine kinase</fullName>
        <ecNumber evidence="3">2.7.13.3</ecNumber>
    </recommendedName>
</protein>
<dbReference type="PROSITE" id="PS50109">
    <property type="entry name" value="HIS_KIN"/>
    <property type="match status" value="1"/>
</dbReference>
<dbReference type="SMART" id="SM00388">
    <property type="entry name" value="HisKA"/>
    <property type="match status" value="1"/>
</dbReference>
<dbReference type="Pfam" id="PF02518">
    <property type="entry name" value="HATPase_c"/>
    <property type="match status" value="1"/>
</dbReference>
<evidence type="ECO:0000256" key="15">
    <source>
        <dbReference type="SAM" id="Phobius"/>
    </source>
</evidence>
<keyword evidence="5" id="KW-0597">Phosphoprotein</keyword>
<evidence type="ECO:0000256" key="7">
    <source>
        <dbReference type="ARBA" id="ARBA00022692"/>
    </source>
</evidence>
<dbReference type="GO" id="GO:0005524">
    <property type="term" value="F:ATP binding"/>
    <property type="evidence" value="ECO:0007669"/>
    <property type="project" value="UniProtKB-KW"/>
</dbReference>
<evidence type="ECO:0000256" key="12">
    <source>
        <dbReference type="ARBA" id="ARBA00023012"/>
    </source>
</evidence>
<reference evidence="18" key="1">
    <citation type="journal article" date="2020" name="mSystems">
        <title>Genome- and Community-Level Interaction Insights into Carbon Utilization and Element Cycling Functions of Hydrothermarchaeota in Hydrothermal Sediment.</title>
        <authorList>
            <person name="Zhou Z."/>
            <person name="Liu Y."/>
            <person name="Xu W."/>
            <person name="Pan J."/>
            <person name="Luo Z.H."/>
            <person name="Li M."/>
        </authorList>
    </citation>
    <scope>NUCLEOTIDE SEQUENCE [LARGE SCALE GENOMIC DNA]</scope>
    <source>
        <strain evidence="18">SpSt-897</strain>
    </source>
</reference>
<dbReference type="PANTHER" id="PTHR43065:SF46">
    <property type="entry name" value="C4-DICARBOXYLATE TRANSPORT SENSOR PROTEIN DCTB"/>
    <property type="match status" value="1"/>
</dbReference>
<dbReference type="EC" id="2.7.13.3" evidence="3"/>
<evidence type="ECO:0000259" key="17">
    <source>
        <dbReference type="PROSITE" id="PS50112"/>
    </source>
</evidence>
<dbReference type="Pfam" id="PF08448">
    <property type="entry name" value="PAS_4"/>
    <property type="match status" value="1"/>
</dbReference>
<evidence type="ECO:0000256" key="5">
    <source>
        <dbReference type="ARBA" id="ARBA00022553"/>
    </source>
</evidence>
<dbReference type="InterPro" id="IPR036097">
    <property type="entry name" value="HisK_dim/P_sf"/>
</dbReference>
<keyword evidence="8" id="KW-0547">Nucleotide-binding</keyword>
<evidence type="ECO:0000256" key="10">
    <source>
        <dbReference type="ARBA" id="ARBA00022840"/>
    </source>
</evidence>
<comment type="catalytic activity">
    <reaction evidence="1">
        <text>ATP + protein L-histidine = ADP + protein N-phospho-L-histidine.</text>
        <dbReference type="EC" id="2.7.13.3"/>
    </reaction>
</comment>
<dbReference type="EMBL" id="DTMF01000011">
    <property type="protein sequence ID" value="HGF32828.1"/>
    <property type="molecule type" value="Genomic_DNA"/>
</dbReference>
<keyword evidence="13 15" id="KW-0472">Membrane</keyword>
<dbReference type="InterPro" id="IPR004358">
    <property type="entry name" value="Sig_transdc_His_kin-like_C"/>
</dbReference>
<dbReference type="InterPro" id="IPR003661">
    <property type="entry name" value="HisK_dim/P_dom"/>
</dbReference>
<evidence type="ECO:0000313" key="18">
    <source>
        <dbReference type="EMBL" id="HGF32828.1"/>
    </source>
</evidence>
<keyword evidence="6" id="KW-0808">Transferase</keyword>
<dbReference type="PRINTS" id="PR00344">
    <property type="entry name" value="BCTRLSENSOR"/>
</dbReference>
<accession>A0A7C3Z102</accession>
<dbReference type="CDD" id="cd00130">
    <property type="entry name" value="PAS"/>
    <property type="match status" value="1"/>
</dbReference>
<dbReference type="InterPro" id="IPR005467">
    <property type="entry name" value="His_kinase_dom"/>
</dbReference>
<dbReference type="Gene3D" id="1.10.287.130">
    <property type="match status" value="1"/>
</dbReference>
<keyword evidence="14" id="KW-0175">Coiled coil</keyword>
<dbReference type="PANTHER" id="PTHR43065">
    <property type="entry name" value="SENSOR HISTIDINE KINASE"/>
    <property type="match status" value="1"/>
</dbReference>
<dbReference type="GO" id="GO:0000155">
    <property type="term" value="F:phosphorelay sensor kinase activity"/>
    <property type="evidence" value="ECO:0007669"/>
    <property type="project" value="InterPro"/>
</dbReference>
<evidence type="ECO:0000256" key="13">
    <source>
        <dbReference type="ARBA" id="ARBA00023136"/>
    </source>
</evidence>
<keyword evidence="7 15" id="KW-0812">Transmembrane</keyword>
<dbReference type="SUPFAM" id="SSF55785">
    <property type="entry name" value="PYP-like sensor domain (PAS domain)"/>
    <property type="match status" value="1"/>
</dbReference>